<gene>
    <name evidence="1" type="ORF">Mco01_76300</name>
</gene>
<accession>A0ABQ4GC11</accession>
<keyword evidence="2" id="KW-1185">Reference proteome</keyword>
<dbReference type="Proteomes" id="UP000603904">
    <property type="component" value="Unassembled WGS sequence"/>
</dbReference>
<evidence type="ECO:0000313" key="1">
    <source>
        <dbReference type="EMBL" id="GIH44630.1"/>
    </source>
</evidence>
<name>A0ABQ4GC11_9ACTN</name>
<organism evidence="1 2">
    <name type="scientific">Microbispora corallina</name>
    <dbReference type="NCBI Taxonomy" id="83302"/>
    <lineage>
        <taxon>Bacteria</taxon>
        <taxon>Bacillati</taxon>
        <taxon>Actinomycetota</taxon>
        <taxon>Actinomycetes</taxon>
        <taxon>Streptosporangiales</taxon>
        <taxon>Streptosporangiaceae</taxon>
        <taxon>Microbispora</taxon>
    </lineage>
</organism>
<sequence length="91" mass="10786">MQGLHHNMFEAGSMIRDQATPSFRAYSVRVSRRRYVARGVPGGYRIWDNKARRWWGDLYELCPDELLNELNGEKNSEKLTALLQQYRVQKR</sequence>
<evidence type="ECO:0000313" key="2">
    <source>
        <dbReference type="Proteomes" id="UP000603904"/>
    </source>
</evidence>
<protein>
    <submittedName>
        <fullName evidence="1">Uncharacterized protein</fullName>
    </submittedName>
</protein>
<comment type="caution">
    <text evidence="1">The sequence shown here is derived from an EMBL/GenBank/DDBJ whole genome shotgun (WGS) entry which is preliminary data.</text>
</comment>
<reference evidence="1 2" key="1">
    <citation type="submission" date="2021-01" db="EMBL/GenBank/DDBJ databases">
        <title>Whole genome shotgun sequence of Microbispora corallina NBRC 16416.</title>
        <authorList>
            <person name="Komaki H."/>
            <person name="Tamura T."/>
        </authorList>
    </citation>
    <scope>NUCLEOTIDE SEQUENCE [LARGE SCALE GENOMIC DNA]</scope>
    <source>
        <strain evidence="1 2">NBRC 16416</strain>
    </source>
</reference>
<dbReference type="EMBL" id="BOOC01000065">
    <property type="protein sequence ID" value="GIH44630.1"/>
    <property type="molecule type" value="Genomic_DNA"/>
</dbReference>
<proteinExistence type="predicted"/>